<feature type="transmembrane region" description="Helical" evidence="1">
    <location>
        <begin position="40"/>
        <end position="61"/>
    </location>
</feature>
<evidence type="ECO:0000256" key="1">
    <source>
        <dbReference type="SAM" id="Phobius"/>
    </source>
</evidence>
<evidence type="ECO:0000313" key="4">
    <source>
        <dbReference type="Proteomes" id="UP001060895"/>
    </source>
</evidence>
<dbReference type="InterPro" id="IPR009936">
    <property type="entry name" value="DUF1468"/>
</dbReference>
<dbReference type="Pfam" id="PF07331">
    <property type="entry name" value="TctB"/>
    <property type="match status" value="1"/>
</dbReference>
<evidence type="ECO:0000313" key="3">
    <source>
        <dbReference type="EMBL" id="GBQ20115.1"/>
    </source>
</evidence>
<proteinExistence type="predicted"/>
<evidence type="ECO:0000259" key="2">
    <source>
        <dbReference type="Pfam" id="PF07331"/>
    </source>
</evidence>
<feature type="transmembrane region" description="Helical" evidence="1">
    <location>
        <begin position="133"/>
        <end position="152"/>
    </location>
</feature>
<protein>
    <submittedName>
        <fullName evidence="3">Tripartite tricarboxylate transporter TctB family</fullName>
    </submittedName>
</protein>
<dbReference type="RefSeq" id="WP_220795168.1">
    <property type="nucleotide sequence ID" value="NZ_BAQP01000015.1"/>
</dbReference>
<reference evidence="3" key="1">
    <citation type="submission" date="2013-04" db="EMBL/GenBank/DDBJ databases">
        <title>The genome sequencing project of 58 acetic acid bacteria.</title>
        <authorList>
            <person name="Okamoto-Kainuma A."/>
            <person name="Ishikawa M."/>
            <person name="Umino S."/>
            <person name="Koizumi Y."/>
            <person name="Shiwa Y."/>
            <person name="Yoshikawa H."/>
            <person name="Matsutani M."/>
            <person name="Matsushita K."/>
        </authorList>
    </citation>
    <scope>NUCLEOTIDE SEQUENCE</scope>
    <source>
        <strain evidence="3">DSM 12717</strain>
    </source>
</reference>
<keyword evidence="1" id="KW-0472">Membrane</keyword>
<dbReference type="EMBL" id="BAQP01000015">
    <property type="protein sequence ID" value="GBQ20115.1"/>
    <property type="molecule type" value="Genomic_DNA"/>
</dbReference>
<name>A0ABQ0P322_9PROT</name>
<feature type="domain" description="DUF1468" evidence="2">
    <location>
        <begin position="9"/>
        <end position="157"/>
    </location>
</feature>
<keyword evidence="4" id="KW-1185">Reference proteome</keyword>
<keyword evidence="1" id="KW-0812">Transmembrane</keyword>
<keyword evidence="1" id="KW-1133">Transmembrane helix</keyword>
<feature type="transmembrane region" description="Helical" evidence="1">
    <location>
        <begin position="7"/>
        <end position="28"/>
    </location>
</feature>
<sequence>MTITQRDYWAGGLVAMTGATAAWIGNAYRVGHLDDMGPGFFPVWIGGLLAATGILIILGAWRNTRRVGAVETPGDSHGNVGAAVAPDGRGAACVIASLIVFHLMIEQAGLIPATVATVSIAALGDRTNTPVRILGLAAIMSVVAWVVFWWALRVQVPLFYA</sequence>
<gene>
    <name evidence="3" type="ORF">AA12717_0470</name>
</gene>
<comment type="caution">
    <text evidence="3">The sequence shown here is derived from an EMBL/GenBank/DDBJ whole genome shotgun (WGS) entry which is preliminary data.</text>
</comment>
<accession>A0ABQ0P322</accession>
<dbReference type="Proteomes" id="UP001060895">
    <property type="component" value="Unassembled WGS sequence"/>
</dbReference>
<organism evidence="3 4">
    <name type="scientific">Gluconacetobacter sacchari DSM 12717</name>
    <dbReference type="NCBI Taxonomy" id="1307940"/>
    <lineage>
        <taxon>Bacteria</taxon>
        <taxon>Pseudomonadati</taxon>
        <taxon>Pseudomonadota</taxon>
        <taxon>Alphaproteobacteria</taxon>
        <taxon>Acetobacterales</taxon>
        <taxon>Acetobacteraceae</taxon>
        <taxon>Gluconacetobacter</taxon>
    </lineage>
</organism>